<dbReference type="InterPro" id="IPR036047">
    <property type="entry name" value="F-box-like_dom_sf"/>
</dbReference>
<evidence type="ECO:0000259" key="1">
    <source>
        <dbReference type="SMART" id="SM00256"/>
    </source>
</evidence>
<comment type="caution">
    <text evidence="2">The sequence shown here is derived from an EMBL/GenBank/DDBJ whole genome shotgun (WGS) entry which is preliminary data.</text>
</comment>
<sequence>MVQTRNCRRRRASWGDLPEDMLGDVLGRLPSFADRARLRAVCRAWRAAWRRQPHPPLPWLVVPGHCVSLPDGAIHHVALLPDDARAAPCRGSLGNWLALVPLGAAAPFLLNPFSVERVPLPPWPDQHEPIRKIVMSSAASDSCVVAAMVDCGENRRRIAVCRPGDGHDQGAWWPVSLPFDLQDIAFYKGRLHALPSCHGLVVFDDGELDLLRREPWRLHEKQLPPPPAANIDYDDDEDITSRQYLLECNGRLHTVTRSVRREIHRTVRIKVHALEPDGSWVRVEFIGGHALFVGDACSGAYPAAAGAAVSTSDDLIRENQVCYVDDEMAISAELDKRSRSALTRTTVEVSSRRCDLYGSVLRRLRTVEAYITSGKQCRNDYRAGHLSARTGRWHPTRLRSFW</sequence>
<evidence type="ECO:0000313" key="3">
    <source>
        <dbReference type="Proteomes" id="UP001231189"/>
    </source>
</evidence>
<dbReference type="SMART" id="SM00256">
    <property type="entry name" value="FBOX"/>
    <property type="match status" value="1"/>
</dbReference>
<dbReference type="Proteomes" id="UP001231189">
    <property type="component" value="Unassembled WGS sequence"/>
</dbReference>
<dbReference type="Pfam" id="PF12937">
    <property type="entry name" value="F-box-like"/>
    <property type="match status" value="1"/>
</dbReference>
<dbReference type="InterPro" id="IPR005174">
    <property type="entry name" value="KIB1-4_b-propeller"/>
</dbReference>
<reference evidence="2" key="1">
    <citation type="submission" date="2023-07" db="EMBL/GenBank/DDBJ databases">
        <title>A chromosome-level genome assembly of Lolium multiflorum.</title>
        <authorList>
            <person name="Chen Y."/>
            <person name="Copetti D."/>
            <person name="Kolliker R."/>
            <person name="Studer B."/>
        </authorList>
    </citation>
    <scope>NUCLEOTIDE SEQUENCE</scope>
    <source>
        <strain evidence="2">02402/16</strain>
        <tissue evidence="2">Leaf</tissue>
    </source>
</reference>
<protein>
    <recommendedName>
        <fullName evidence="1">F-box domain-containing protein</fullName>
    </recommendedName>
</protein>
<gene>
    <name evidence="2" type="ORF">QYE76_061036</name>
</gene>
<dbReference type="PANTHER" id="PTHR33110">
    <property type="entry name" value="F-BOX/KELCH-REPEAT PROTEIN-RELATED"/>
    <property type="match status" value="1"/>
</dbReference>
<dbReference type="Gene3D" id="1.20.1280.50">
    <property type="match status" value="1"/>
</dbReference>
<feature type="domain" description="F-box" evidence="1">
    <location>
        <begin position="17"/>
        <end position="57"/>
    </location>
</feature>
<dbReference type="Pfam" id="PF03478">
    <property type="entry name" value="Beta-prop_KIB1-4"/>
    <property type="match status" value="1"/>
</dbReference>
<dbReference type="InterPro" id="IPR001810">
    <property type="entry name" value="F-box_dom"/>
</dbReference>
<dbReference type="PANTHER" id="PTHR33110:SF39">
    <property type="entry name" value="OS04G0514700 PROTEIN"/>
    <property type="match status" value="1"/>
</dbReference>
<dbReference type="AlphaFoldDB" id="A0AAD8W4B8"/>
<name>A0AAD8W4B8_LOLMU</name>
<accession>A0AAD8W4B8</accession>
<keyword evidence="3" id="KW-1185">Reference proteome</keyword>
<dbReference type="SUPFAM" id="SSF81383">
    <property type="entry name" value="F-box domain"/>
    <property type="match status" value="1"/>
</dbReference>
<dbReference type="EMBL" id="JAUUTY010000004">
    <property type="protein sequence ID" value="KAK1643231.1"/>
    <property type="molecule type" value="Genomic_DNA"/>
</dbReference>
<evidence type="ECO:0000313" key="2">
    <source>
        <dbReference type="EMBL" id="KAK1643231.1"/>
    </source>
</evidence>
<proteinExistence type="predicted"/>
<organism evidence="2 3">
    <name type="scientific">Lolium multiflorum</name>
    <name type="common">Italian ryegrass</name>
    <name type="synonym">Lolium perenne subsp. multiflorum</name>
    <dbReference type="NCBI Taxonomy" id="4521"/>
    <lineage>
        <taxon>Eukaryota</taxon>
        <taxon>Viridiplantae</taxon>
        <taxon>Streptophyta</taxon>
        <taxon>Embryophyta</taxon>
        <taxon>Tracheophyta</taxon>
        <taxon>Spermatophyta</taxon>
        <taxon>Magnoliopsida</taxon>
        <taxon>Liliopsida</taxon>
        <taxon>Poales</taxon>
        <taxon>Poaceae</taxon>
        <taxon>BOP clade</taxon>
        <taxon>Pooideae</taxon>
        <taxon>Poodae</taxon>
        <taxon>Poeae</taxon>
        <taxon>Poeae Chloroplast Group 2 (Poeae type)</taxon>
        <taxon>Loliodinae</taxon>
        <taxon>Loliinae</taxon>
        <taxon>Lolium</taxon>
    </lineage>
</organism>